<sequence length="239" mass="26380">MRAVLLDPVQALDGRVYTDASLFGSASAWPLTIINSVHLYHMVGGFALTGADYFHHGLFIPTLGLPGQLLRWGPLANWQAFFISGLPGGVDYLMLALVKLGRLPPMTEKRVNANLNTWLRAPGILVATVLLYQALLLGNHVVPLWAVGLQLVLPAYNALYFNKQAVANYAVHYMLELLGQRDLIERRVEQRTSYTTGLEVMAWKDCASGRPRREAYPVEGLRGNTAAWKEALGVPQRGS</sequence>
<evidence type="ECO:0008006" key="4">
    <source>
        <dbReference type="Google" id="ProtNLM"/>
    </source>
</evidence>
<name>A0A0D3IP83_EMIH1</name>
<dbReference type="HOGENOM" id="CLU_085555_0_0_1"/>
<keyword evidence="1" id="KW-0812">Transmembrane</keyword>
<reference evidence="2" key="2">
    <citation type="submission" date="2024-10" db="UniProtKB">
        <authorList>
            <consortium name="EnsemblProtists"/>
        </authorList>
    </citation>
    <scope>IDENTIFICATION</scope>
</reference>
<dbReference type="GeneID" id="17259219"/>
<dbReference type="KEGG" id="ehx:EMIHUDRAFT_445912"/>
<dbReference type="AlphaFoldDB" id="A0A0D3IP83"/>
<feature type="transmembrane region" description="Helical" evidence="1">
    <location>
        <begin position="118"/>
        <end position="136"/>
    </location>
</feature>
<evidence type="ECO:0000313" key="3">
    <source>
        <dbReference type="Proteomes" id="UP000013827"/>
    </source>
</evidence>
<keyword evidence="3" id="KW-1185">Reference proteome</keyword>
<feature type="transmembrane region" description="Helical" evidence="1">
    <location>
        <begin position="78"/>
        <end position="98"/>
    </location>
</feature>
<accession>A0A0D3IP83</accession>
<dbReference type="RefSeq" id="XP_005765497.1">
    <property type="nucleotide sequence ID" value="XM_005765440.1"/>
</dbReference>
<evidence type="ECO:0000256" key="1">
    <source>
        <dbReference type="SAM" id="Phobius"/>
    </source>
</evidence>
<protein>
    <recommendedName>
        <fullName evidence="4">Derlin</fullName>
    </recommendedName>
</protein>
<dbReference type="Proteomes" id="UP000013827">
    <property type="component" value="Unassembled WGS sequence"/>
</dbReference>
<keyword evidence="1" id="KW-1133">Transmembrane helix</keyword>
<feature type="transmembrane region" description="Helical" evidence="1">
    <location>
        <begin position="142"/>
        <end position="161"/>
    </location>
</feature>
<keyword evidence="1" id="KW-0472">Membrane</keyword>
<reference evidence="3" key="1">
    <citation type="journal article" date="2013" name="Nature">
        <title>Pan genome of the phytoplankton Emiliania underpins its global distribution.</title>
        <authorList>
            <person name="Read B.A."/>
            <person name="Kegel J."/>
            <person name="Klute M.J."/>
            <person name="Kuo A."/>
            <person name="Lefebvre S.C."/>
            <person name="Maumus F."/>
            <person name="Mayer C."/>
            <person name="Miller J."/>
            <person name="Monier A."/>
            <person name="Salamov A."/>
            <person name="Young J."/>
            <person name="Aguilar M."/>
            <person name="Claverie J.M."/>
            <person name="Frickenhaus S."/>
            <person name="Gonzalez K."/>
            <person name="Herman E.K."/>
            <person name="Lin Y.C."/>
            <person name="Napier J."/>
            <person name="Ogata H."/>
            <person name="Sarno A.F."/>
            <person name="Shmutz J."/>
            <person name="Schroeder D."/>
            <person name="de Vargas C."/>
            <person name="Verret F."/>
            <person name="von Dassow P."/>
            <person name="Valentin K."/>
            <person name="Van de Peer Y."/>
            <person name="Wheeler G."/>
            <person name="Dacks J.B."/>
            <person name="Delwiche C.F."/>
            <person name="Dyhrman S.T."/>
            <person name="Glockner G."/>
            <person name="John U."/>
            <person name="Richards T."/>
            <person name="Worden A.Z."/>
            <person name="Zhang X."/>
            <person name="Grigoriev I.V."/>
            <person name="Allen A.E."/>
            <person name="Bidle K."/>
            <person name="Borodovsky M."/>
            <person name="Bowler C."/>
            <person name="Brownlee C."/>
            <person name="Cock J.M."/>
            <person name="Elias M."/>
            <person name="Gladyshev V.N."/>
            <person name="Groth M."/>
            <person name="Guda C."/>
            <person name="Hadaegh A."/>
            <person name="Iglesias-Rodriguez M.D."/>
            <person name="Jenkins J."/>
            <person name="Jones B.M."/>
            <person name="Lawson T."/>
            <person name="Leese F."/>
            <person name="Lindquist E."/>
            <person name="Lobanov A."/>
            <person name="Lomsadze A."/>
            <person name="Malik S.B."/>
            <person name="Marsh M.E."/>
            <person name="Mackinder L."/>
            <person name="Mock T."/>
            <person name="Mueller-Roeber B."/>
            <person name="Pagarete A."/>
            <person name="Parker M."/>
            <person name="Probert I."/>
            <person name="Quesneville H."/>
            <person name="Raines C."/>
            <person name="Rensing S.A."/>
            <person name="Riano-Pachon D.M."/>
            <person name="Richier S."/>
            <person name="Rokitta S."/>
            <person name="Shiraiwa Y."/>
            <person name="Soanes D.M."/>
            <person name="van der Giezen M."/>
            <person name="Wahlund T.M."/>
            <person name="Williams B."/>
            <person name="Wilson W."/>
            <person name="Wolfe G."/>
            <person name="Wurch L.L."/>
        </authorList>
    </citation>
    <scope>NUCLEOTIDE SEQUENCE</scope>
</reference>
<evidence type="ECO:0000313" key="2">
    <source>
        <dbReference type="EnsemblProtists" id="EOD13068"/>
    </source>
</evidence>
<dbReference type="PaxDb" id="2903-EOD13068"/>
<organism evidence="2 3">
    <name type="scientific">Emiliania huxleyi (strain CCMP1516)</name>
    <dbReference type="NCBI Taxonomy" id="280463"/>
    <lineage>
        <taxon>Eukaryota</taxon>
        <taxon>Haptista</taxon>
        <taxon>Haptophyta</taxon>
        <taxon>Prymnesiophyceae</taxon>
        <taxon>Isochrysidales</taxon>
        <taxon>Noelaerhabdaceae</taxon>
        <taxon>Emiliania</taxon>
    </lineage>
</organism>
<proteinExistence type="predicted"/>
<dbReference type="EnsemblProtists" id="EOD13068">
    <property type="protein sequence ID" value="EOD13068"/>
    <property type="gene ID" value="EMIHUDRAFT_445912"/>
</dbReference>